<dbReference type="InterPro" id="IPR008915">
    <property type="entry name" value="Peptidase_M50"/>
</dbReference>
<keyword evidence="8 11" id="KW-1133">Transmembrane helix</keyword>
<evidence type="ECO:0000256" key="9">
    <source>
        <dbReference type="ARBA" id="ARBA00023049"/>
    </source>
</evidence>
<dbReference type="Proteomes" id="UP000679307">
    <property type="component" value="Chromosome"/>
</dbReference>
<keyword evidence="6 14" id="KW-0378">Hydrolase</keyword>
<organism evidence="14 15">
    <name type="scientific">Nocardioides aquaticus</name>
    <dbReference type="NCBI Taxonomy" id="160826"/>
    <lineage>
        <taxon>Bacteria</taxon>
        <taxon>Bacillati</taxon>
        <taxon>Actinomycetota</taxon>
        <taxon>Actinomycetes</taxon>
        <taxon>Propionibacteriales</taxon>
        <taxon>Nocardioidaceae</taxon>
        <taxon>Nocardioides</taxon>
    </lineage>
</organism>
<dbReference type="GO" id="GO:0008237">
    <property type="term" value="F:metallopeptidase activity"/>
    <property type="evidence" value="ECO:0007669"/>
    <property type="project" value="UniProtKB-KW"/>
</dbReference>
<evidence type="ECO:0000259" key="12">
    <source>
        <dbReference type="Pfam" id="PF02163"/>
    </source>
</evidence>
<feature type="transmembrane region" description="Helical" evidence="11">
    <location>
        <begin position="142"/>
        <end position="164"/>
    </location>
</feature>
<dbReference type="RefSeq" id="WP_275955949.1">
    <property type="nucleotide sequence ID" value="NZ_BAAAHS010000129.1"/>
</dbReference>
<dbReference type="EMBL" id="CP075371">
    <property type="protein sequence ID" value="QVT79065.1"/>
    <property type="molecule type" value="Genomic_DNA"/>
</dbReference>
<evidence type="ECO:0000256" key="4">
    <source>
        <dbReference type="ARBA" id="ARBA00022670"/>
    </source>
</evidence>
<keyword evidence="10 11" id="KW-0472">Membrane</keyword>
<dbReference type="Pfam" id="PF02163">
    <property type="entry name" value="Peptidase_M50"/>
    <property type="match status" value="1"/>
</dbReference>
<dbReference type="InterPro" id="IPR004387">
    <property type="entry name" value="Pept_M50_Zn"/>
</dbReference>
<keyword evidence="7" id="KW-0862">Zinc</keyword>
<evidence type="ECO:0000256" key="10">
    <source>
        <dbReference type="ARBA" id="ARBA00023136"/>
    </source>
</evidence>
<evidence type="ECO:0000256" key="6">
    <source>
        <dbReference type="ARBA" id="ARBA00022801"/>
    </source>
</evidence>
<evidence type="ECO:0000256" key="3">
    <source>
        <dbReference type="ARBA" id="ARBA00007931"/>
    </source>
</evidence>
<evidence type="ECO:0000313" key="14">
    <source>
        <dbReference type="EMBL" id="QVT79065.1"/>
    </source>
</evidence>
<dbReference type="InterPro" id="IPR041489">
    <property type="entry name" value="PDZ_6"/>
</dbReference>
<evidence type="ECO:0000256" key="2">
    <source>
        <dbReference type="ARBA" id="ARBA00004141"/>
    </source>
</evidence>
<accession>A0ABX8EEZ7</accession>
<keyword evidence="4" id="KW-0645">Protease</keyword>
<protein>
    <submittedName>
        <fullName evidence="14">Zinc metalloprotease Rip1</fullName>
        <ecNumber evidence="14">3.4.24.-</ecNumber>
    </submittedName>
</protein>
<feature type="domain" description="Peptidase M50" evidence="12">
    <location>
        <begin position="14"/>
        <end position="411"/>
    </location>
</feature>
<keyword evidence="5 11" id="KW-0812">Transmembrane</keyword>
<name>A0ABX8EEZ7_9ACTN</name>
<dbReference type="Pfam" id="PF17820">
    <property type="entry name" value="PDZ_6"/>
    <property type="match status" value="1"/>
</dbReference>
<dbReference type="PANTHER" id="PTHR42837">
    <property type="entry name" value="REGULATOR OF SIGMA-E PROTEASE RSEP"/>
    <property type="match status" value="1"/>
</dbReference>
<feature type="transmembrane region" description="Helical" evidence="11">
    <location>
        <begin position="6"/>
        <end position="25"/>
    </location>
</feature>
<evidence type="ECO:0000313" key="15">
    <source>
        <dbReference type="Proteomes" id="UP000679307"/>
    </source>
</evidence>
<comment type="subcellular location">
    <subcellularLocation>
        <location evidence="2">Membrane</location>
        <topology evidence="2">Multi-pass membrane protein</topology>
    </subcellularLocation>
</comment>
<keyword evidence="15" id="KW-1185">Reference proteome</keyword>
<reference evidence="14 15" key="1">
    <citation type="submission" date="2021-05" db="EMBL/GenBank/DDBJ databases">
        <title>Complete genome of Nocardioides aquaticus KCTC 9944T isolated from meromictic and hypersaline Ekho Lake, Antarctica.</title>
        <authorList>
            <person name="Hwang K."/>
            <person name="Kim K.M."/>
            <person name="Choe H."/>
        </authorList>
    </citation>
    <scope>NUCLEOTIDE SEQUENCE [LARGE SCALE GENOMIC DNA]</scope>
    <source>
        <strain evidence="14 15">KCTC 9944</strain>
    </source>
</reference>
<sequence>MTTVLLYTAGVVFFVGAILVSIGLHELGHMIPAKRFGGKVTQYFIGFGPTVWSKQVGETEYGVKAIPLGGYVKIVGMLPPGAEELAGPVEHDAQGNEVHKVRKSNTGLFTQLVSDARSAEYETITAADEDRLFYKMPPWKKIVVMAGGPSVNILIAFLLFWTVFSTYGDMSAASAEPAPGRPVVAEVSRCVIPYSEQRTDCREGDPDAPAFEAGLLPGDTITDFNGTAVTSWDQLRGLIRDNASGAAVIGFERDGQREVGRTSTTVELRPDDLTGEDETLTEVGFLGVSPEAELVVPTGGPLYTIERMGSLTVDTVQAIGTLPVKVFEVGQAIVGVEERQADSPVSIVGGGRIAGETASTTEVPGGDRAFSLLALVAGFNLFIGVFNFVPLLPLDGGHIAGAAWESVRRRLAWLRRRPDPGYVDVARMLPVAYGFGLVLMVMGVVLIIGDVVAPISLAG</sequence>
<gene>
    <name evidence="14" type="primary">rip1</name>
    <name evidence="14" type="ORF">ENKNEFLB_01445</name>
</gene>
<evidence type="ECO:0000256" key="1">
    <source>
        <dbReference type="ARBA" id="ARBA00001947"/>
    </source>
</evidence>
<evidence type="ECO:0000256" key="11">
    <source>
        <dbReference type="SAM" id="Phobius"/>
    </source>
</evidence>
<comment type="similarity">
    <text evidence="3">Belongs to the peptidase M50B family.</text>
</comment>
<comment type="cofactor">
    <cofactor evidence="1">
        <name>Zn(2+)</name>
        <dbReference type="ChEBI" id="CHEBI:29105"/>
    </cofactor>
</comment>
<feature type="domain" description="PDZ" evidence="13">
    <location>
        <begin position="204"/>
        <end position="244"/>
    </location>
</feature>
<evidence type="ECO:0000256" key="8">
    <source>
        <dbReference type="ARBA" id="ARBA00022989"/>
    </source>
</evidence>
<proteinExistence type="inferred from homology"/>
<dbReference type="CDD" id="cd06163">
    <property type="entry name" value="S2P-M50_PDZ_RseP-like"/>
    <property type="match status" value="1"/>
</dbReference>
<dbReference type="PANTHER" id="PTHR42837:SF2">
    <property type="entry name" value="MEMBRANE METALLOPROTEASE ARASP2, CHLOROPLASTIC-RELATED"/>
    <property type="match status" value="1"/>
</dbReference>
<evidence type="ECO:0000256" key="7">
    <source>
        <dbReference type="ARBA" id="ARBA00022833"/>
    </source>
</evidence>
<feature type="transmembrane region" description="Helical" evidence="11">
    <location>
        <begin position="425"/>
        <end position="449"/>
    </location>
</feature>
<dbReference type="EC" id="3.4.24.-" evidence="14"/>
<feature type="transmembrane region" description="Helical" evidence="11">
    <location>
        <begin position="369"/>
        <end position="389"/>
    </location>
</feature>
<keyword evidence="9 14" id="KW-0482">Metalloprotease</keyword>
<evidence type="ECO:0000256" key="5">
    <source>
        <dbReference type="ARBA" id="ARBA00022692"/>
    </source>
</evidence>
<evidence type="ECO:0000259" key="13">
    <source>
        <dbReference type="Pfam" id="PF17820"/>
    </source>
</evidence>